<dbReference type="EMBL" id="RJVO01000004">
    <property type="protein sequence ID" value="ROH89450.1"/>
    <property type="molecule type" value="Genomic_DNA"/>
</dbReference>
<dbReference type="PANTHER" id="PTHR30093:SF44">
    <property type="entry name" value="TYPE II SECRETION SYSTEM CORE PROTEIN G"/>
    <property type="match status" value="1"/>
</dbReference>
<dbReference type="PRINTS" id="PR00813">
    <property type="entry name" value="BCTERIALGSPG"/>
</dbReference>
<dbReference type="AlphaFoldDB" id="A0A3N0V9I4"/>
<evidence type="ECO:0000256" key="3">
    <source>
        <dbReference type="ARBA" id="ARBA00022692"/>
    </source>
</evidence>
<keyword evidence="7" id="KW-1185">Reference proteome</keyword>
<comment type="subcellular location">
    <subcellularLocation>
        <location evidence="1">Membrane</location>
        <topology evidence="1">Single-pass membrane protein</topology>
    </subcellularLocation>
</comment>
<dbReference type="InterPro" id="IPR031982">
    <property type="entry name" value="PilE-like"/>
</dbReference>
<dbReference type="Pfam" id="PF07963">
    <property type="entry name" value="N_methyl"/>
    <property type="match status" value="1"/>
</dbReference>
<proteinExistence type="predicted"/>
<evidence type="ECO:0000313" key="7">
    <source>
        <dbReference type="Proteomes" id="UP000282106"/>
    </source>
</evidence>
<comment type="caution">
    <text evidence="6">The sequence shown here is derived from an EMBL/GenBank/DDBJ whole genome shotgun (WGS) entry which is preliminary data.</text>
</comment>
<keyword evidence="2" id="KW-0488">Methylation</keyword>
<organism evidence="6 7">
    <name type="scientific">Stagnimonas aquatica</name>
    <dbReference type="NCBI Taxonomy" id="2689987"/>
    <lineage>
        <taxon>Bacteria</taxon>
        <taxon>Pseudomonadati</taxon>
        <taxon>Pseudomonadota</taxon>
        <taxon>Gammaproteobacteria</taxon>
        <taxon>Nevskiales</taxon>
        <taxon>Nevskiaceae</taxon>
        <taxon>Stagnimonas</taxon>
    </lineage>
</organism>
<keyword evidence="5" id="KW-0472">Membrane</keyword>
<dbReference type="SUPFAM" id="SSF54523">
    <property type="entry name" value="Pili subunits"/>
    <property type="match status" value="1"/>
</dbReference>
<sequence>MPTNRTAMRRSRGFSLTELLIAFAVLGILTAIALPSYRGYVERTNRTVAKTALSEIASRQESYATDHKGYASSLAALGYNSSGSTYLNSQGSISASSTGALYTLSLTALPTSGGLGNCSALTGTPNARSYAIRAVPYASRIDQTCGTLCIGSNGDRGATGGADSCWQR</sequence>
<dbReference type="Proteomes" id="UP000282106">
    <property type="component" value="Unassembled WGS sequence"/>
</dbReference>
<dbReference type="InterPro" id="IPR045584">
    <property type="entry name" value="Pilin-like"/>
</dbReference>
<dbReference type="InterPro" id="IPR012902">
    <property type="entry name" value="N_methyl_site"/>
</dbReference>
<keyword evidence="3" id="KW-0812">Transmembrane</keyword>
<evidence type="ECO:0000313" key="6">
    <source>
        <dbReference type="EMBL" id="ROH89450.1"/>
    </source>
</evidence>
<gene>
    <name evidence="6" type="ORF">ED208_09925</name>
</gene>
<dbReference type="Pfam" id="PF16732">
    <property type="entry name" value="ComP_DUS"/>
    <property type="match status" value="1"/>
</dbReference>
<evidence type="ECO:0000256" key="4">
    <source>
        <dbReference type="ARBA" id="ARBA00022989"/>
    </source>
</evidence>
<dbReference type="GO" id="GO:0015628">
    <property type="term" value="P:protein secretion by the type II secretion system"/>
    <property type="evidence" value="ECO:0007669"/>
    <property type="project" value="InterPro"/>
</dbReference>
<dbReference type="NCBIfam" id="TIGR02532">
    <property type="entry name" value="IV_pilin_GFxxxE"/>
    <property type="match status" value="1"/>
</dbReference>
<dbReference type="InterPro" id="IPR000983">
    <property type="entry name" value="Bac_GSPG_pilin"/>
</dbReference>
<reference evidence="6 7" key="1">
    <citation type="submission" date="2018-10" db="EMBL/GenBank/DDBJ databases">
        <authorList>
            <person name="Chen W.-M."/>
        </authorList>
    </citation>
    <scope>NUCLEOTIDE SEQUENCE [LARGE SCALE GENOMIC DNA]</scope>
    <source>
        <strain evidence="6 7">THS-13</strain>
    </source>
</reference>
<dbReference type="GO" id="GO:0015627">
    <property type="term" value="C:type II protein secretion system complex"/>
    <property type="evidence" value="ECO:0007669"/>
    <property type="project" value="InterPro"/>
</dbReference>
<evidence type="ECO:0000256" key="5">
    <source>
        <dbReference type="ARBA" id="ARBA00023136"/>
    </source>
</evidence>
<evidence type="ECO:0000256" key="1">
    <source>
        <dbReference type="ARBA" id="ARBA00004167"/>
    </source>
</evidence>
<dbReference type="GO" id="GO:0016020">
    <property type="term" value="C:membrane"/>
    <property type="evidence" value="ECO:0007669"/>
    <property type="project" value="UniProtKB-SubCell"/>
</dbReference>
<dbReference type="GO" id="GO:0043683">
    <property type="term" value="P:type IV pilus assembly"/>
    <property type="evidence" value="ECO:0007669"/>
    <property type="project" value="InterPro"/>
</dbReference>
<keyword evidence="4" id="KW-1133">Transmembrane helix</keyword>
<dbReference type="Gene3D" id="3.30.700.10">
    <property type="entry name" value="Glycoprotein, Type 4 Pilin"/>
    <property type="match status" value="1"/>
</dbReference>
<protein>
    <submittedName>
        <fullName evidence="6">Type IV pilin protein</fullName>
    </submittedName>
</protein>
<dbReference type="PANTHER" id="PTHR30093">
    <property type="entry name" value="GENERAL SECRETION PATHWAY PROTEIN G"/>
    <property type="match status" value="1"/>
</dbReference>
<accession>A0A3N0V9I4</accession>
<dbReference type="InParanoid" id="A0A3N0V9I4"/>
<evidence type="ECO:0000256" key="2">
    <source>
        <dbReference type="ARBA" id="ARBA00022481"/>
    </source>
</evidence>
<name>A0A3N0V9I4_9GAMM</name>